<reference evidence="1" key="1">
    <citation type="submission" date="2016-03" db="EMBL/GenBank/DDBJ databases">
        <title>Draft genome sequence of Rosellinia necatrix.</title>
        <authorList>
            <person name="Kanematsu S."/>
        </authorList>
    </citation>
    <scope>NUCLEOTIDE SEQUENCE [LARGE SCALE GENOMIC DNA]</scope>
    <source>
        <strain evidence="1">W97</strain>
    </source>
</reference>
<accession>A0A1W2TMS4</accession>
<protein>
    <submittedName>
        <fullName evidence="1">Uncharacterized protein</fullName>
    </submittedName>
</protein>
<proteinExistence type="predicted"/>
<gene>
    <name evidence="1" type="ORF">SAMD00023353_3500610</name>
</gene>
<name>A0A1W2TMS4_ROSNE</name>
<sequence>MRKNHLKIICEIANLKHDERAHIVRIVAAAEEIPTDNDSAFCRTWVINVLRSLRQNGVDLYGQPEAIQKAAQRAAGEFDMQHVVGYHVVAPATRPEQEQELLSLAGPEASPGMA</sequence>
<evidence type="ECO:0000313" key="1">
    <source>
        <dbReference type="EMBL" id="GAP89650.2"/>
    </source>
</evidence>
<dbReference type="Proteomes" id="UP000054516">
    <property type="component" value="Unassembled WGS sequence"/>
</dbReference>
<dbReference type="EMBL" id="DF977480">
    <property type="protein sequence ID" value="GAP89650.2"/>
    <property type="molecule type" value="Genomic_DNA"/>
</dbReference>
<dbReference type="OrthoDB" id="4759231at2759"/>
<keyword evidence="2" id="KW-1185">Reference proteome</keyword>
<organism evidence="1">
    <name type="scientific">Rosellinia necatrix</name>
    <name type="common">White root-rot fungus</name>
    <dbReference type="NCBI Taxonomy" id="77044"/>
    <lineage>
        <taxon>Eukaryota</taxon>
        <taxon>Fungi</taxon>
        <taxon>Dikarya</taxon>
        <taxon>Ascomycota</taxon>
        <taxon>Pezizomycotina</taxon>
        <taxon>Sordariomycetes</taxon>
        <taxon>Xylariomycetidae</taxon>
        <taxon>Xylariales</taxon>
        <taxon>Xylariaceae</taxon>
        <taxon>Rosellinia</taxon>
    </lineage>
</organism>
<evidence type="ECO:0000313" key="2">
    <source>
        <dbReference type="Proteomes" id="UP000054516"/>
    </source>
</evidence>
<dbReference type="AlphaFoldDB" id="A0A1W2TMS4"/>